<evidence type="ECO:0000256" key="4">
    <source>
        <dbReference type="ARBA" id="ARBA00022490"/>
    </source>
</evidence>
<organism evidence="11 12">
    <name type="scientific">Toxocara canis</name>
    <name type="common">Canine roundworm</name>
    <dbReference type="NCBI Taxonomy" id="6265"/>
    <lineage>
        <taxon>Eukaryota</taxon>
        <taxon>Metazoa</taxon>
        <taxon>Ecdysozoa</taxon>
        <taxon>Nematoda</taxon>
        <taxon>Chromadorea</taxon>
        <taxon>Rhabditida</taxon>
        <taxon>Spirurina</taxon>
        <taxon>Ascaridomorpha</taxon>
        <taxon>Ascaridoidea</taxon>
        <taxon>Toxocaridae</taxon>
        <taxon>Toxocara</taxon>
    </lineage>
</organism>
<evidence type="ECO:0000313" key="11">
    <source>
        <dbReference type="Proteomes" id="UP000050794"/>
    </source>
</evidence>
<comment type="function">
    <text evidence="7">Component of the integrator complex, a multiprotein complex that terminates RNA polymerase II (Pol II) transcription in the promoter-proximal region of genes. The integrator complex provides a quality checkpoint during transcription elongation by driving premature transcription termination of transcripts that are unfavorably configured for transcriptional elongation: the complex terminates transcription by (1) catalyzing dephosphorylation of the C-terminal domain (CTD) of Pol II subunit Polr2A/Rbp1 and Spt5, and (2) degrading the exiting nascent RNA transcript via endonuclease activity. The integrator complex is also involved in the 3'-end processing of the U7 snRNA, and also the spliceosomal snRNAs U1, U2, U4 and U5.</text>
</comment>
<proteinExistence type="inferred from homology"/>
<feature type="compositionally biased region" description="Low complexity" evidence="8">
    <location>
        <begin position="123"/>
        <end position="132"/>
    </location>
</feature>
<comment type="subcellular location">
    <subcellularLocation>
        <location evidence="2">Cytoplasm</location>
    </subcellularLocation>
    <subcellularLocation>
        <location evidence="1">Nucleus</location>
    </subcellularLocation>
</comment>
<evidence type="ECO:0000256" key="6">
    <source>
        <dbReference type="ARBA" id="ARBA00032741"/>
    </source>
</evidence>
<evidence type="ECO:0000256" key="2">
    <source>
        <dbReference type="ARBA" id="ARBA00004496"/>
    </source>
</evidence>
<feature type="domain" description="Integrator complex subunit 3 N-terminal" evidence="9">
    <location>
        <begin position="1"/>
        <end position="97"/>
    </location>
</feature>
<dbReference type="GO" id="GO:0005737">
    <property type="term" value="C:cytoplasm"/>
    <property type="evidence" value="ECO:0007669"/>
    <property type="project" value="UniProtKB-SubCell"/>
</dbReference>
<evidence type="ECO:0000256" key="1">
    <source>
        <dbReference type="ARBA" id="ARBA00004123"/>
    </source>
</evidence>
<keyword evidence="4" id="KW-0963">Cytoplasm</keyword>
<comment type="similarity">
    <text evidence="3">Belongs to the Integrator subunit 3 family.</text>
</comment>
<dbReference type="PANTHER" id="PTHR13587">
    <property type="entry name" value="INTEGRATOR COMPLEX SUBUNIT 3"/>
    <property type="match status" value="1"/>
</dbReference>
<evidence type="ECO:0000256" key="3">
    <source>
        <dbReference type="ARBA" id="ARBA00006130"/>
    </source>
</evidence>
<feature type="domain" description="Ints3-like C-terminal" evidence="10">
    <location>
        <begin position="193"/>
        <end position="293"/>
    </location>
</feature>
<accession>A0A183U163</accession>
<evidence type="ECO:0000259" key="10">
    <source>
        <dbReference type="Pfam" id="PF24566"/>
    </source>
</evidence>
<dbReference type="Pfam" id="PF10189">
    <property type="entry name" value="Ints3_N"/>
    <property type="match status" value="1"/>
</dbReference>
<dbReference type="InterPro" id="IPR056518">
    <property type="entry name" value="HEAT_Ints3_C"/>
</dbReference>
<evidence type="ECO:0000256" key="7">
    <source>
        <dbReference type="ARBA" id="ARBA00054331"/>
    </source>
</evidence>
<feature type="compositionally biased region" description="Polar residues" evidence="8">
    <location>
        <begin position="140"/>
        <end position="159"/>
    </location>
</feature>
<dbReference type="GO" id="GO:0005634">
    <property type="term" value="C:nucleus"/>
    <property type="evidence" value="ECO:0007669"/>
    <property type="project" value="UniProtKB-SubCell"/>
</dbReference>
<protein>
    <recommendedName>
        <fullName evidence="6">SOSS complex subunit A homolog</fullName>
    </recommendedName>
</protein>
<dbReference type="Pfam" id="PF24566">
    <property type="entry name" value="HEAT_Ints3_C"/>
    <property type="match status" value="1"/>
</dbReference>
<name>A0A183U163_TOXCA</name>
<evidence type="ECO:0000259" key="9">
    <source>
        <dbReference type="Pfam" id="PF10189"/>
    </source>
</evidence>
<sequence length="313" mass="34857">LNLFWDWFCYDPQMGAHNLLEPGYNVIRHLLHAQPLLANSLLDFIIRMSAELYPPFRARITTSVTNVLKAISDYSIGSPSTIIEHHMVQKSVRDAFREMFKLPVRAAPPIVATAPTPAPSTPPSELETTPPAADAPLPSGDQSNKPSSKVQPETASVSESVEDTEGCDEKITALLAAIKEEFRDGIESLSAASSADNETRCELTNRLMSSLFDCYELLDGEQIELIAECLLTIFRKQLFSRKPLPDDFTPSLEALDQIFSDPLYVIFRSFCLLPDDDAMRQPMLSLICEMRESGGETATRPSYINYYVAVGRF</sequence>
<evidence type="ECO:0000256" key="8">
    <source>
        <dbReference type="SAM" id="MobiDB-lite"/>
    </source>
</evidence>
<dbReference type="WBParaSite" id="TCNE_0000223301-mRNA-1">
    <property type="protein sequence ID" value="TCNE_0000223301-mRNA-1"/>
    <property type="gene ID" value="TCNE_0000223301"/>
</dbReference>
<evidence type="ECO:0000313" key="12">
    <source>
        <dbReference type="WBParaSite" id="TCNE_0000223301-mRNA-1"/>
    </source>
</evidence>
<dbReference type="InterPro" id="IPR045334">
    <property type="entry name" value="INTS3"/>
</dbReference>
<evidence type="ECO:0000256" key="5">
    <source>
        <dbReference type="ARBA" id="ARBA00023242"/>
    </source>
</evidence>
<dbReference type="InterPro" id="IPR019333">
    <property type="entry name" value="INTS3_N"/>
</dbReference>
<keyword evidence="5" id="KW-0539">Nucleus</keyword>
<dbReference type="PANTHER" id="PTHR13587:SF7">
    <property type="entry name" value="INTEGRATOR COMPLEX SUBUNIT 3"/>
    <property type="match status" value="1"/>
</dbReference>
<dbReference type="Proteomes" id="UP000050794">
    <property type="component" value="Unassembled WGS sequence"/>
</dbReference>
<feature type="region of interest" description="Disordered" evidence="8">
    <location>
        <begin position="111"/>
        <end position="164"/>
    </location>
</feature>
<reference evidence="12" key="1">
    <citation type="submission" date="2016-06" db="UniProtKB">
        <authorList>
            <consortium name="WormBaseParasite"/>
        </authorList>
    </citation>
    <scope>IDENTIFICATION</scope>
</reference>
<keyword evidence="11" id="KW-1185">Reference proteome</keyword>
<dbReference type="AlphaFoldDB" id="A0A183U163"/>